<proteinExistence type="predicted"/>
<dbReference type="InterPro" id="IPR003879">
    <property type="entry name" value="Butyrophylin_SPRY"/>
</dbReference>
<dbReference type="PANTHER" id="PTHR25465:SF5">
    <property type="entry name" value="E3 UBIQUITIN_ISG15 LIGASE TRIM25-RELATED"/>
    <property type="match status" value="1"/>
</dbReference>
<dbReference type="SUPFAM" id="SSF49899">
    <property type="entry name" value="Concanavalin A-like lectins/glucanases"/>
    <property type="match status" value="1"/>
</dbReference>
<dbReference type="InterPro" id="IPR051051">
    <property type="entry name" value="E3_ubiq-ligase_TRIM/RNF"/>
</dbReference>
<dbReference type="Proteomes" id="UP001501940">
    <property type="component" value="Chromosome 10"/>
</dbReference>
<evidence type="ECO:0000256" key="3">
    <source>
        <dbReference type="ARBA" id="ARBA00022833"/>
    </source>
</evidence>
<dbReference type="SMART" id="SM00589">
    <property type="entry name" value="PRY"/>
    <property type="match status" value="1"/>
</dbReference>
<evidence type="ECO:0000256" key="2">
    <source>
        <dbReference type="ARBA" id="ARBA00022771"/>
    </source>
</evidence>
<dbReference type="GeneTree" id="ENSGT00940000154395"/>
<keyword evidence="7" id="KW-1185">Reference proteome</keyword>
<dbReference type="InterPro" id="IPR001870">
    <property type="entry name" value="B30.2/SPRY"/>
</dbReference>
<keyword evidence="2" id="KW-0863">Zinc-finger</keyword>
<reference evidence="6" key="3">
    <citation type="submission" date="2025-09" db="UniProtKB">
        <authorList>
            <consortium name="Ensembl"/>
        </authorList>
    </citation>
    <scope>IDENTIFICATION</scope>
</reference>
<evidence type="ECO:0000313" key="7">
    <source>
        <dbReference type="Proteomes" id="UP001501940"/>
    </source>
</evidence>
<dbReference type="InterPro" id="IPR013320">
    <property type="entry name" value="ConA-like_dom_sf"/>
</dbReference>
<reference evidence="6 7" key="1">
    <citation type="submission" date="2022-01" db="EMBL/GenBank/DDBJ databases">
        <title>A chromosome-scale genome assembly of the false clownfish, Amphiprion ocellaris.</title>
        <authorList>
            <person name="Ryu T."/>
        </authorList>
    </citation>
    <scope>NUCLEOTIDE SEQUENCE [LARGE SCALE GENOMIC DNA]</scope>
</reference>
<dbReference type="AlphaFoldDB" id="A0AAQ5XWT0"/>
<dbReference type="CDD" id="cd16040">
    <property type="entry name" value="SPRY_PRY_SNTX"/>
    <property type="match status" value="1"/>
</dbReference>
<keyword evidence="3" id="KW-0862">Zinc</keyword>
<organism evidence="6 7">
    <name type="scientific">Amphiprion ocellaris</name>
    <name type="common">Clown anemonefish</name>
    <dbReference type="NCBI Taxonomy" id="80972"/>
    <lineage>
        <taxon>Eukaryota</taxon>
        <taxon>Metazoa</taxon>
        <taxon>Chordata</taxon>
        <taxon>Craniata</taxon>
        <taxon>Vertebrata</taxon>
        <taxon>Euteleostomi</taxon>
        <taxon>Actinopterygii</taxon>
        <taxon>Neopterygii</taxon>
        <taxon>Teleostei</taxon>
        <taxon>Neoteleostei</taxon>
        <taxon>Acanthomorphata</taxon>
        <taxon>Ovalentaria</taxon>
        <taxon>Pomacentridae</taxon>
        <taxon>Amphiprion</taxon>
    </lineage>
</organism>
<feature type="chain" id="PRO_5043501633" description="B30.2/SPRY domain-containing protein" evidence="4">
    <location>
        <begin position="18"/>
        <end position="217"/>
    </location>
</feature>
<dbReference type="InterPro" id="IPR003877">
    <property type="entry name" value="SPRY_dom"/>
</dbReference>
<reference evidence="6" key="2">
    <citation type="submission" date="2025-08" db="UniProtKB">
        <authorList>
            <consortium name="Ensembl"/>
        </authorList>
    </citation>
    <scope>IDENTIFICATION</scope>
</reference>
<keyword evidence="4" id="KW-0732">Signal</keyword>
<dbReference type="Ensembl" id="ENSAOCT00000071190.1">
    <property type="protein sequence ID" value="ENSAOCP00000045267.1"/>
    <property type="gene ID" value="ENSAOCG00000029928.1"/>
</dbReference>
<dbReference type="GO" id="GO:0008270">
    <property type="term" value="F:zinc ion binding"/>
    <property type="evidence" value="ECO:0007669"/>
    <property type="project" value="UniProtKB-KW"/>
</dbReference>
<evidence type="ECO:0000256" key="1">
    <source>
        <dbReference type="ARBA" id="ARBA00022723"/>
    </source>
</evidence>
<dbReference type="Pfam" id="PF13765">
    <property type="entry name" value="PRY"/>
    <property type="match status" value="1"/>
</dbReference>
<dbReference type="PANTHER" id="PTHR25465">
    <property type="entry name" value="B-BOX DOMAIN CONTAINING"/>
    <property type="match status" value="1"/>
</dbReference>
<dbReference type="PROSITE" id="PS50188">
    <property type="entry name" value="B302_SPRY"/>
    <property type="match status" value="1"/>
</dbReference>
<protein>
    <recommendedName>
        <fullName evidence="5">B30.2/SPRY domain-containing protein</fullName>
    </recommendedName>
</protein>
<dbReference type="InterPro" id="IPR006574">
    <property type="entry name" value="PRY"/>
</dbReference>
<dbReference type="InterPro" id="IPR043136">
    <property type="entry name" value="B30.2/SPRY_sf"/>
</dbReference>
<evidence type="ECO:0000313" key="6">
    <source>
        <dbReference type="Ensembl" id="ENSAOCP00000045267.1"/>
    </source>
</evidence>
<dbReference type="GO" id="GO:0005737">
    <property type="term" value="C:cytoplasm"/>
    <property type="evidence" value="ECO:0007669"/>
    <property type="project" value="UniProtKB-ARBA"/>
</dbReference>
<evidence type="ECO:0000256" key="4">
    <source>
        <dbReference type="SAM" id="SignalP"/>
    </source>
</evidence>
<dbReference type="Gene3D" id="2.60.120.920">
    <property type="match status" value="1"/>
</dbReference>
<evidence type="ECO:0000259" key="5">
    <source>
        <dbReference type="PROSITE" id="PS50188"/>
    </source>
</evidence>
<dbReference type="Pfam" id="PF00622">
    <property type="entry name" value="SPRY"/>
    <property type="match status" value="1"/>
</dbReference>
<dbReference type="PRINTS" id="PR01407">
    <property type="entry name" value="BUTYPHLNCDUF"/>
</dbReference>
<feature type="signal peptide" evidence="4">
    <location>
        <begin position="1"/>
        <end position="17"/>
    </location>
</feature>
<name>A0AAQ5XWT0_AMPOC</name>
<keyword evidence="1" id="KW-0479">Metal-binding</keyword>
<accession>A0AAQ5XWT0</accession>
<sequence length="217" mass="24581">MYLLYIPLLHYIHSVSFCVLSPSVPGPRAGCWMLQMCGCTRAEFLRYSCGFTLDPDTAHQLLALSDGDRKVLVVNQHRSYPDRPDRFSFYYQVLSRESLTRRCYWEVKMRGMVDVAVAYKSVSRSGDESAFGTFDDSWSLECRENRFELVHDSIQTPISGPHSSRVGVYLDHSAGILSFYSISETMTLLHRVQTTFAEPLHAGLSLYSDGVTAEIIV</sequence>
<feature type="domain" description="B30.2/SPRY" evidence="5">
    <location>
        <begin position="31"/>
        <end position="217"/>
    </location>
</feature>